<proteinExistence type="predicted"/>
<sequence length="126" mass="13572">MLRFILNVIVTAIALFFVTRIVSGVTIVPADDTWAFIWVAVVFVLVNATLGPVLRILGAPVTIITFGLFALVINAVLFLIVDWVSGIFNLGLSIDGFWAALVGAIVMSIATWVLDIVLRSVGVSRD</sequence>
<keyword evidence="3" id="KW-1185">Reference proteome</keyword>
<accession>A0A0G3H744</accession>
<reference evidence="3" key="2">
    <citation type="submission" date="2015-05" db="EMBL/GenBank/DDBJ databases">
        <title>Complete genome sequence of Corynebacterium testudinoris DSM 44614, recovered from necrotic lesions in the mouth of a tortoise.</title>
        <authorList>
            <person name="Ruckert C."/>
            <person name="Albersmeier A."/>
            <person name="Winkler A."/>
            <person name="Tauch A."/>
        </authorList>
    </citation>
    <scope>NUCLEOTIDE SEQUENCE [LARGE SCALE GENOMIC DNA]</scope>
    <source>
        <strain evidence="3">DSM 44614</strain>
    </source>
</reference>
<dbReference type="EMBL" id="CP011545">
    <property type="protein sequence ID" value="AKK07633.1"/>
    <property type="molecule type" value="Genomic_DNA"/>
</dbReference>
<keyword evidence="1" id="KW-0812">Transmembrane</keyword>
<dbReference type="InterPro" id="IPR007165">
    <property type="entry name" value="Phage_holin_4_2"/>
</dbReference>
<dbReference type="RefSeq" id="WP_047252123.1">
    <property type="nucleotide sequence ID" value="NZ_CP011545.1"/>
</dbReference>
<dbReference type="Pfam" id="PF04020">
    <property type="entry name" value="Phage_holin_4_2"/>
    <property type="match status" value="1"/>
</dbReference>
<feature type="transmembrane region" description="Helical" evidence="1">
    <location>
        <begin position="34"/>
        <end position="54"/>
    </location>
</feature>
<dbReference type="STRING" id="136857.CTEST_00820"/>
<keyword evidence="1" id="KW-0472">Membrane</keyword>
<dbReference type="KEGG" id="cted:CTEST_00820"/>
<reference evidence="2 3" key="1">
    <citation type="journal article" date="2015" name="Genome Announc.">
        <title>Complete Genome Sequence of the Type Strain Corynebacterium testudinoris DSM 44614, Recovered from Necrotic Lesions in the Mouth of a Tortoise.</title>
        <authorList>
            <person name="Ruckert C."/>
            <person name="Kriete M."/>
            <person name="Jaenicke S."/>
            <person name="Winkler A."/>
            <person name="Tauch A."/>
        </authorList>
    </citation>
    <scope>NUCLEOTIDE SEQUENCE [LARGE SCALE GENOMIC DNA]</scope>
    <source>
        <strain evidence="2 3">DSM 44614</strain>
    </source>
</reference>
<gene>
    <name evidence="2" type="ORF">CTEST_00820</name>
</gene>
<keyword evidence="1" id="KW-1133">Transmembrane helix</keyword>
<feature type="transmembrane region" description="Helical" evidence="1">
    <location>
        <begin position="96"/>
        <end position="118"/>
    </location>
</feature>
<evidence type="ECO:0000313" key="3">
    <source>
        <dbReference type="Proteomes" id="UP000035540"/>
    </source>
</evidence>
<evidence type="ECO:0000256" key="1">
    <source>
        <dbReference type="SAM" id="Phobius"/>
    </source>
</evidence>
<dbReference type="OrthoDB" id="9810847at2"/>
<name>A0A0G3H744_9CORY</name>
<dbReference type="PATRIC" id="fig|136857.5.peg.163"/>
<dbReference type="PANTHER" id="PTHR37309:SF1">
    <property type="entry name" value="SLR0284 PROTEIN"/>
    <property type="match status" value="1"/>
</dbReference>
<protein>
    <submittedName>
        <fullName evidence="2">Putative membrane protein</fullName>
    </submittedName>
</protein>
<dbReference type="Proteomes" id="UP000035540">
    <property type="component" value="Chromosome"/>
</dbReference>
<dbReference type="AlphaFoldDB" id="A0A0G3H744"/>
<feature type="transmembrane region" description="Helical" evidence="1">
    <location>
        <begin position="61"/>
        <end position="84"/>
    </location>
</feature>
<evidence type="ECO:0000313" key="2">
    <source>
        <dbReference type="EMBL" id="AKK07633.1"/>
    </source>
</evidence>
<organism evidence="2 3">
    <name type="scientific">Corynebacterium testudinoris</name>
    <dbReference type="NCBI Taxonomy" id="136857"/>
    <lineage>
        <taxon>Bacteria</taxon>
        <taxon>Bacillati</taxon>
        <taxon>Actinomycetota</taxon>
        <taxon>Actinomycetes</taxon>
        <taxon>Mycobacteriales</taxon>
        <taxon>Corynebacteriaceae</taxon>
        <taxon>Corynebacterium</taxon>
    </lineage>
</organism>
<dbReference type="PANTHER" id="PTHR37309">
    <property type="entry name" value="SLR0284 PROTEIN"/>
    <property type="match status" value="1"/>
</dbReference>